<keyword evidence="4 7" id="KW-0808">Transferase</keyword>
<dbReference type="InterPro" id="IPR009695">
    <property type="entry name" value="Diacylglyc_glucosyltr_N"/>
</dbReference>
<dbReference type="Proteomes" id="UP000248857">
    <property type="component" value="Unassembled WGS sequence"/>
</dbReference>
<accession>A0A2W1JAC2</accession>
<dbReference type="AlphaFoldDB" id="A0A2W1JAC2"/>
<dbReference type="GO" id="GO:0009247">
    <property type="term" value="P:glycolipid biosynthetic process"/>
    <property type="evidence" value="ECO:0007669"/>
    <property type="project" value="InterPro"/>
</dbReference>
<dbReference type="GO" id="GO:0016758">
    <property type="term" value="F:hexosyltransferase activity"/>
    <property type="evidence" value="ECO:0007669"/>
    <property type="project" value="InterPro"/>
</dbReference>
<dbReference type="Gene3D" id="3.40.50.2000">
    <property type="entry name" value="Glycogen Phosphorylase B"/>
    <property type="match status" value="1"/>
</dbReference>
<evidence type="ECO:0000259" key="6">
    <source>
        <dbReference type="Pfam" id="PF06925"/>
    </source>
</evidence>
<evidence type="ECO:0000256" key="1">
    <source>
        <dbReference type="ARBA" id="ARBA00004370"/>
    </source>
</evidence>
<evidence type="ECO:0000313" key="8">
    <source>
        <dbReference type="Proteomes" id="UP000248857"/>
    </source>
</evidence>
<comment type="caution">
    <text evidence="7">The sequence shown here is derived from an EMBL/GenBank/DDBJ whole genome shotgun (WGS) entry which is preliminary data.</text>
</comment>
<feature type="domain" description="Diacylglycerol glucosyltransferase N-terminal" evidence="6">
    <location>
        <begin position="15"/>
        <end position="184"/>
    </location>
</feature>
<dbReference type="Pfam" id="PF04101">
    <property type="entry name" value="Glyco_tran_28_C"/>
    <property type="match status" value="1"/>
</dbReference>
<dbReference type="SUPFAM" id="SSF53756">
    <property type="entry name" value="UDP-Glycosyltransferase/glycogen phosphorylase"/>
    <property type="match status" value="1"/>
</dbReference>
<dbReference type="EC" id="2.4.1.315" evidence="7"/>
<gene>
    <name evidence="7" type="primary">ugtP</name>
    <name evidence="7" type="ORF">C1752_08635</name>
</gene>
<keyword evidence="8" id="KW-1185">Reference proteome</keyword>
<reference evidence="7 8" key="1">
    <citation type="journal article" date="2018" name="Sci. Rep.">
        <title>A novel species of the marine cyanobacterium Acaryochloris with a unique pigment content and lifestyle.</title>
        <authorList>
            <person name="Partensky F."/>
            <person name="Six C."/>
            <person name="Ratin M."/>
            <person name="Garczarek L."/>
            <person name="Vaulot D."/>
            <person name="Probert I."/>
            <person name="Calteau A."/>
            <person name="Gourvil P."/>
            <person name="Marie D."/>
            <person name="Grebert T."/>
            <person name="Bouchier C."/>
            <person name="Le Panse S."/>
            <person name="Gachenot M."/>
            <person name="Rodriguez F."/>
            <person name="Garrido J.L."/>
        </authorList>
    </citation>
    <scope>NUCLEOTIDE SEQUENCE [LARGE SCALE GENOMIC DNA]</scope>
    <source>
        <strain evidence="7 8">RCC1774</strain>
    </source>
</reference>
<dbReference type="EMBL" id="PQWO01000024">
    <property type="protein sequence ID" value="PZD70958.1"/>
    <property type="molecule type" value="Genomic_DNA"/>
</dbReference>
<evidence type="ECO:0000256" key="3">
    <source>
        <dbReference type="ARBA" id="ARBA00022676"/>
    </source>
</evidence>
<dbReference type="PANTHER" id="PTHR43025:SF3">
    <property type="entry name" value="MONOGALACTOSYLDIACYLGLYCEROL SYNTHASE 1, CHLOROPLASTIC"/>
    <property type="match status" value="1"/>
</dbReference>
<evidence type="ECO:0000313" key="7">
    <source>
        <dbReference type="EMBL" id="PZD70958.1"/>
    </source>
</evidence>
<dbReference type="OrthoDB" id="9815663at2"/>
<evidence type="ECO:0000259" key="5">
    <source>
        <dbReference type="Pfam" id="PF04101"/>
    </source>
</evidence>
<proteinExistence type="inferred from homology"/>
<dbReference type="InterPro" id="IPR007235">
    <property type="entry name" value="Glyco_trans_28_C"/>
</dbReference>
<keyword evidence="3 7" id="KW-0328">Glycosyltransferase</keyword>
<dbReference type="Pfam" id="PF06925">
    <property type="entry name" value="MGDG_synth"/>
    <property type="match status" value="1"/>
</dbReference>
<dbReference type="PANTHER" id="PTHR43025">
    <property type="entry name" value="MONOGALACTOSYLDIACYLGLYCEROL SYNTHASE"/>
    <property type="match status" value="1"/>
</dbReference>
<evidence type="ECO:0000256" key="2">
    <source>
        <dbReference type="ARBA" id="ARBA00006962"/>
    </source>
</evidence>
<sequence>MTRILVLYASLGSGHVSAARALCDAFSKIPDLEVHSEDALAHASPIYRGLIVRTYEQLSENMPILYKAYYEGSDVDDLERSLDNNLAWAKLERLFFRELGQLVRNIDPDIVVCVQQIPSRLLQLLESEDQVSMPQYVVVTDAVVHSTWINNGVDKYFLPNEISKRMLMQRGIDADALHISGIPVDLKIAEPKVKAEVRSQHSLPPNQPIITLFGGGLNAKRVRRMVQDLLESPESGLLVVAAGRSDELLEALEDMDDGPHMRLKKVGMIDYVDDLIVASDLVITKAGGLITSEVLARSTPMVIVDPIPGQEEENADVIAAAGAGVQIRLPEMVAPAVRFLLKHPERLKEMQQWANALGRPHAALEITEQIMADAQSRTLSQAS</sequence>
<dbReference type="InterPro" id="IPR050519">
    <property type="entry name" value="Glycosyltransf_28_UgtP"/>
</dbReference>
<evidence type="ECO:0000256" key="4">
    <source>
        <dbReference type="ARBA" id="ARBA00022679"/>
    </source>
</evidence>
<dbReference type="RefSeq" id="WP_110988506.1">
    <property type="nucleotide sequence ID" value="NZ_CAWNWM010000024.1"/>
</dbReference>
<protein>
    <submittedName>
        <fullName evidence="7">Processive diacylglycerol beta-glucosyltransferase</fullName>
        <ecNumber evidence="7">2.4.1.315</ecNumber>
    </submittedName>
</protein>
<dbReference type="GO" id="GO:0016020">
    <property type="term" value="C:membrane"/>
    <property type="evidence" value="ECO:0007669"/>
    <property type="project" value="UniProtKB-SubCell"/>
</dbReference>
<organism evidence="7 8">
    <name type="scientific">Acaryochloris thomasi RCC1774</name>
    <dbReference type="NCBI Taxonomy" id="1764569"/>
    <lineage>
        <taxon>Bacteria</taxon>
        <taxon>Bacillati</taxon>
        <taxon>Cyanobacteriota</taxon>
        <taxon>Cyanophyceae</taxon>
        <taxon>Acaryochloridales</taxon>
        <taxon>Acaryochloridaceae</taxon>
        <taxon>Acaryochloris</taxon>
        <taxon>Acaryochloris thomasi</taxon>
    </lineage>
</organism>
<comment type="subcellular location">
    <subcellularLocation>
        <location evidence="1">Membrane</location>
    </subcellularLocation>
</comment>
<name>A0A2W1JAC2_9CYAN</name>
<feature type="domain" description="Glycosyl transferase family 28 C-terminal" evidence="5">
    <location>
        <begin position="210"/>
        <end position="355"/>
    </location>
</feature>
<comment type="similarity">
    <text evidence="2">Belongs to the glycosyltransferase 28 family.</text>
</comment>